<reference evidence="2" key="1">
    <citation type="submission" date="2022-11" db="EMBL/GenBank/DDBJ databases">
        <authorList>
            <person name="Graham C."/>
            <person name="Newman J.D."/>
        </authorList>
    </citation>
    <scope>NUCLEOTIDE SEQUENCE</scope>
    <source>
        <strain evidence="2">DSM 19486</strain>
    </source>
</reference>
<organism evidence="2 3">
    <name type="scientific">Pedobacter agri</name>
    <dbReference type="NCBI Taxonomy" id="454586"/>
    <lineage>
        <taxon>Bacteria</taxon>
        <taxon>Pseudomonadati</taxon>
        <taxon>Bacteroidota</taxon>
        <taxon>Sphingobacteriia</taxon>
        <taxon>Sphingobacteriales</taxon>
        <taxon>Sphingobacteriaceae</taxon>
        <taxon>Pedobacter</taxon>
    </lineage>
</organism>
<proteinExistence type="predicted"/>
<accession>A0A9X3DE35</accession>
<dbReference type="RefSeq" id="WP_010600672.1">
    <property type="nucleotide sequence ID" value="NZ_JAPJUH010000003.1"/>
</dbReference>
<sequence>MKTAISLTLILSLWCLAGIAQQLPAHIQKLNRKTDLTTVKFERMLMLSGGRKVYEFSITSKSQCIHCERGTTFYDENGNTVAYFTTSRGPSAFVADGYTLAEFGKSGAQGVKYGAKRENLPAPIARVIAKSDSLNKAGVKQIVQVKLRDQILYSFEHKLNPKLPNCKDCPVVIVFYNANYQPEVTFHVGGFAGITATNGYKSTDYTSRQKLWILWNAN</sequence>
<dbReference type="Proteomes" id="UP001142592">
    <property type="component" value="Unassembled WGS sequence"/>
</dbReference>
<evidence type="ECO:0000256" key="1">
    <source>
        <dbReference type="SAM" id="SignalP"/>
    </source>
</evidence>
<dbReference type="EMBL" id="JAPJUH010000003">
    <property type="protein sequence ID" value="MCX3265490.1"/>
    <property type="molecule type" value="Genomic_DNA"/>
</dbReference>
<keyword evidence="1" id="KW-0732">Signal</keyword>
<dbReference type="AlphaFoldDB" id="A0A9X3DE35"/>
<comment type="caution">
    <text evidence="2">The sequence shown here is derived from an EMBL/GenBank/DDBJ whole genome shotgun (WGS) entry which is preliminary data.</text>
</comment>
<keyword evidence="3" id="KW-1185">Reference proteome</keyword>
<feature type="signal peptide" evidence="1">
    <location>
        <begin position="1"/>
        <end position="20"/>
    </location>
</feature>
<gene>
    <name evidence="2" type="ORF">OQZ29_12085</name>
</gene>
<protein>
    <submittedName>
        <fullName evidence="2">Uncharacterized protein</fullName>
    </submittedName>
</protein>
<name>A0A9X3DE35_9SPHI</name>
<evidence type="ECO:0000313" key="3">
    <source>
        <dbReference type="Proteomes" id="UP001142592"/>
    </source>
</evidence>
<evidence type="ECO:0000313" key="2">
    <source>
        <dbReference type="EMBL" id="MCX3265490.1"/>
    </source>
</evidence>
<feature type="chain" id="PRO_5040905073" evidence="1">
    <location>
        <begin position="21"/>
        <end position="218"/>
    </location>
</feature>